<reference evidence="2" key="1">
    <citation type="submission" date="2021-04" db="EMBL/GenBank/DDBJ databases">
        <authorList>
            <consortium name="Molecular Ecology Group"/>
        </authorList>
    </citation>
    <scope>NUCLEOTIDE SEQUENCE</scope>
</reference>
<feature type="compositionally biased region" description="Polar residues" evidence="1">
    <location>
        <begin position="81"/>
        <end position="102"/>
    </location>
</feature>
<keyword evidence="3" id="KW-1185">Reference proteome</keyword>
<accession>A0A8S3Z8B6</accession>
<proteinExistence type="predicted"/>
<evidence type="ECO:0000313" key="3">
    <source>
        <dbReference type="Proteomes" id="UP000678393"/>
    </source>
</evidence>
<feature type="compositionally biased region" description="Basic and acidic residues" evidence="1">
    <location>
        <begin position="67"/>
        <end position="76"/>
    </location>
</feature>
<comment type="caution">
    <text evidence="2">The sequence shown here is derived from an EMBL/GenBank/DDBJ whole genome shotgun (WGS) entry which is preliminary data.</text>
</comment>
<dbReference type="EMBL" id="CAJHNH020001668">
    <property type="protein sequence ID" value="CAG5123980.1"/>
    <property type="molecule type" value="Genomic_DNA"/>
</dbReference>
<feature type="non-terminal residue" evidence="2">
    <location>
        <position position="120"/>
    </location>
</feature>
<name>A0A8S3Z8B6_9EUPU</name>
<dbReference type="OrthoDB" id="2119217at2759"/>
<evidence type="ECO:0000313" key="2">
    <source>
        <dbReference type="EMBL" id="CAG5123980.1"/>
    </source>
</evidence>
<protein>
    <submittedName>
        <fullName evidence="2">Uncharacterized protein</fullName>
    </submittedName>
</protein>
<evidence type="ECO:0000256" key="1">
    <source>
        <dbReference type="SAM" id="MobiDB-lite"/>
    </source>
</evidence>
<gene>
    <name evidence="2" type="ORF">CUNI_LOCUS9538</name>
</gene>
<sequence>NSKHKEDFEIVKGCLADMQSRLHQNQPYDESLEVPDAEEIASTYSPTPRVQKPGGVKGKESLGVLTEGKKGDHLSRGETPPGSSGDQSDQSEYLYDESTSMLPTDKTKLQARANKPASLQ</sequence>
<feature type="non-terminal residue" evidence="2">
    <location>
        <position position="1"/>
    </location>
</feature>
<organism evidence="2 3">
    <name type="scientific">Candidula unifasciata</name>
    <dbReference type="NCBI Taxonomy" id="100452"/>
    <lineage>
        <taxon>Eukaryota</taxon>
        <taxon>Metazoa</taxon>
        <taxon>Spiralia</taxon>
        <taxon>Lophotrochozoa</taxon>
        <taxon>Mollusca</taxon>
        <taxon>Gastropoda</taxon>
        <taxon>Heterobranchia</taxon>
        <taxon>Euthyneura</taxon>
        <taxon>Panpulmonata</taxon>
        <taxon>Eupulmonata</taxon>
        <taxon>Stylommatophora</taxon>
        <taxon>Helicina</taxon>
        <taxon>Helicoidea</taxon>
        <taxon>Geomitridae</taxon>
        <taxon>Candidula</taxon>
    </lineage>
</organism>
<feature type="region of interest" description="Disordered" evidence="1">
    <location>
        <begin position="38"/>
        <end position="120"/>
    </location>
</feature>
<dbReference type="Proteomes" id="UP000678393">
    <property type="component" value="Unassembled WGS sequence"/>
</dbReference>
<dbReference type="AlphaFoldDB" id="A0A8S3Z8B6"/>